<keyword evidence="2" id="KW-1185">Reference proteome</keyword>
<evidence type="ECO:0000313" key="2">
    <source>
        <dbReference type="Proteomes" id="UP001165960"/>
    </source>
</evidence>
<dbReference type="Proteomes" id="UP001165960">
    <property type="component" value="Unassembled WGS sequence"/>
</dbReference>
<sequence>MSLEVKACTGKVLHGRRVCTWEGNPLISSTKRCGLENDKYTKADNPTHKPGMVKHKSSRADGQEEETTSTRGAFNGKGVSVLKRRPKTKKGMIKESLLSIVFTFKTKRKPGATKTKTVKHSLLQSPPICSLGPSWCT</sequence>
<comment type="caution">
    <text evidence="1">The sequence shown here is derived from an EMBL/GenBank/DDBJ whole genome shotgun (WGS) entry which is preliminary data.</text>
</comment>
<reference evidence="1" key="1">
    <citation type="submission" date="2022-04" db="EMBL/GenBank/DDBJ databases">
        <title>Genome of the entomopathogenic fungus Entomophthora muscae.</title>
        <authorList>
            <person name="Elya C."/>
            <person name="Lovett B.R."/>
            <person name="Lee E."/>
            <person name="Macias A.M."/>
            <person name="Hajek A.E."/>
            <person name="De Bivort B.L."/>
            <person name="Kasson M.T."/>
            <person name="De Fine Licht H.H."/>
            <person name="Stajich J.E."/>
        </authorList>
    </citation>
    <scope>NUCLEOTIDE SEQUENCE</scope>
    <source>
        <strain evidence="1">Berkeley</strain>
    </source>
</reference>
<gene>
    <name evidence="1" type="ORF">DSO57_1031040</name>
</gene>
<accession>A0ACC2TNU2</accession>
<evidence type="ECO:0000313" key="1">
    <source>
        <dbReference type="EMBL" id="KAJ9075917.1"/>
    </source>
</evidence>
<name>A0ACC2TNU2_9FUNG</name>
<proteinExistence type="predicted"/>
<organism evidence="1 2">
    <name type="scientific">Entomophthora muscae</name>
    <dbReference type="NCBI Taxonomy" id="34485"/>
    <lineage>
        <taxon>Eukaryota</taxon>
        <taxon>Fungi</taxon>
        <taxon>Fungi incertae sedis</taxon>
        <taxon>Zoopagomycota</taxon>
        <taxon>Entomophthoromycotina</taxon>
        <taxon>Entomophthoromycetes</taxon>
        <taxon>Entomophthorales</taxon>
        <taxon>Entomophthoraceae</taxon>
        <taxon>Entomophthora</taxon>
    </lineage>
</organism>
<dbReference type="EMBL" id="QTSX02002349">
    <property type="protein sequence ID" value="KAJ9075917.1"/>
    <property type="molecule type" value="Genomic_DNA"/>
</dbReference>
<protein>
    <submittedName>
        <fullName evidence="1">Uncharacterized protein</fullName>
    </submittedName>
</protein>